<evidence type="ECO:0000313" key="1">
    <source>
        <dbReference type="EMBL" id="CAE7217788.1"/>
    </source>
</evidence>
<comment type="caution">
    <text evidence="1">The sequence shown here is derived from an EMBL/GenBank/DDBJ whole genome shotgun (WGS) entry which is preliminary data.</text>
</comment>
<sequence>MSYCQQIEGVQLDMAVVDACAAAVQGKGNGRVSSEDAHQVFKYIKDDNKVTSNDELWALRYCLTEFNFTEAAGDWITSAVGAISKRDQVKAPQGGSSKSCYEQVDGVECDRELLEVCKAVAGTGDGRLSKDDAEKLPKDVGPKVMDTQKWSVRLCLSDFFWTETAHDFIVEELKASPRKRPAEATVGRGFGR</sequence>
<accession>A0A812K0H0</accession>
<proteinExistence type="predicted"/>
<name>A0A812K0H0_9DINO</name>
<dbReference type="AlphaFoldDB" id="A0A812K0H0"/>
<evidence type="ECO:0000313" key="2">
    <source>
        <dbReference type="Proteomes" id="UP000604046"/>
    </source>
</evidence>
<protein>
    <submittedName>
        <fullName evidence="1">Uncharacterized protein</fullName>
    </submittedName>
</protein>
<dbReference type="EMBL" id="CAJNDS010000557">
    <property type="protein sequence ID" value="CAE7217788.1"/>
    <property type="molecule type" value="Genomic_DNA"/>
</dbReference>
<gene>
    <name evidence="1" type="ORF">SNAT2548_LOCUS7767</name>
</gene>
<organism evidence="1 2">
    <name type="scientific">Symbiodinium natans</name>
    <dbReference type="NCBI Taxonomy" id="878477"/>
    <lineage>
        <taxon>Eukaryota</taxon>
        <taxon>Sar</taxon>
        <taxon>Alveolata</taxon>
        <taxon>Dinophyceae</taxon>
        <taxon>Suessiales</taxon>
        <taxon>Symbiodiniaceae</taxon>
        <taxon>Symbiodinium</taxon>
    </lineage>
</organism>
<reference evidence="1" key="1">
    <citation type="submission" date="2021-02" db="EMBL/GenBank/DDBJ databases">
        <authorList>
            <person name="Dougan E. K."/>
            <person name="Rhodes N."/>
            <person name="Thang M."/>
            <person name="Chan C."/>
        </authorList>
    </citation>
    <scope>NUCLEOTIDE SEQUENCE</scope>
</reference>
<dbReference type="Proteomes" id="UP000604046">
    <property type="component" value="Unassembled WGS sequence"/>
</dbReference>
<keyword evidence="2" id="KW-1185">Reference proteome</keyword>